<accession>A0A834SDR0</accession>
<proteinExistence type="predicted"/>
<comment type="caution">
    <text evidence="2">The sequence shown here is derived from an EMBL/GenBank/DDBJ whole genome shotgun (WGS) entry which is preliminary data.</text>
</comment>
<name>A0A834SDR0_9FABA</name>
<protein>
    <submittedName>
        <fullName evidence="2">Uncharacterized protein</fullName>
    </submittedName>
</protein>
<reference evidence="2" key="1">
    <citation type="submission" date="2020-09" db="EMBL/GenBank/DDBJ databases">
        <title>Genome-Enabled Discovery of Anthraquinone Biosynthesis in Senna tora.</title>
        <authorList>
            <person name="Kang S.-H."/>
            <person name="Pandey R.P."/>
            <person name="Lee C.-M."/>
            <person name="Sim J.-S."/>
            <person name="Jeong J.-T."/>
            <person name="Choi B.-S."/>
            <person name="Jung M."/>
            <person name="Ginzburg D."/>
            <person name="Zhao K."/>
            <person name="Won S.Y."/>
            <person name="Oh T.-J."/>
            <person name="Yu Y."/>
            <person name="Kim N.-H."/>
            <person name="Lee O.R."/>
            <person name="Lee T.-H."/>
            <person name="Bashyal P."/>
            <person name="Kim T.-S."/>
            <person name="Lee W.-H."/>
            <person name="Kawkins C."/>
            <person name="Kim C.-K."/>
            <person name="Kim J.S."/>
            <person name="Ahn B.O."/>
            <person name="Rhee S.Y."/>
            <person name="Sohng J.K."/>
        </authorList>
    </citation>
    <scope>NUCLEOTIDE SEQUENCE</scope>
    <source>
        <tissue evidence="2">Leaf</tissue>
    </source>
</reference>
<dbReference type="Proteomes" id="UP000634136">
    <property type="component" value="Unassembled WGS sequence"/>
</dbReference>
<keyword evidence="3" id="KW-1185">Reference proteome</keyword>
<organism evidence="2 3">
    <name type="scientific">Senna tora</name>
    <dbReference type="NCBI Taxonomy" id="362788"/>
    <lineage>
        <taxon>Eukaryota</taxon>
        <taxon>Viridiplantae</taxon>
        <taxon>Streptophyta</taxon>
        <taxon>Embryophyta</taxon>
        <taxon>Tracheophyta</taxon>
        <taxon>Spermatophyta</taxon>
        <taxon>Magnoliopsida</taxon>
        <taxon>eudicotyledons</taxon>
        <taxon>Gunneridae</taxon>
        <taxon>Pentapetalae</taxon>
        <taxon>rosids</taxon>
        <taxon>fabids</taxon>
        <taxon>Fabales</taxon>
        <taxon>Fabaceae</taxon>
        <taxon>Caesalpinioideae</taxon>
        <taxon>Cassia clade</taxon>
        <taxon>Senna</taxon>
    </lineage>
</organism>
<sequence length="57" mass="6302">MPLAVIVHCLRSPSQSSFTVSASNRSREHHEPEKGFGKPNVGLGKKGFRERAPNENE</sequence>
<gene>
    <name evidence="2" type="ORF">G2W53_041441</name>
</gene>
<feature type="region of interest" description="Disordered" evidence="1">
    <location>
        <begin position="14"/>
        <end position="57"/>
    </location>
</feature>
<feature type="compositionally biased region" description="Polar residues" evidence="1">
    <location>
        <begin position="14"/>
        <end position="24"/>
    </location>
</feature>
<feature type="compositionally biased region" description="Basic and acidic residues" evidence="1">
    <location>
        <begin position="47"/>
        <end position="57"/>
    </location>
</feature>
<evidence type="ECO:0000313" key="3">
    <source>
        <dbReference type="Proteomes" id="UP000634136"/>
    </source>
</evidence>
<feature type="compositionally biased region" description="Basic and acidic residues" evidence="1">
    <location>
        <begin position="25"/>
        <end position="36"/>
    </location>
</feature>
<dbReference type="EMBL" id="JAAIUW010000013">
    <property type="protein sequence ID" value="KAF7802330.1"/>
    <property type="molecule type" value="Genomic_DNA"/>
</dbReference>
<evidence type="ECO:0000256" key="1">
    <source>
        <dbReference type="SAM" id="MobiDB-lite"/>
    </source>
</evidence>
<dbReference type="AlphaFoldDB" id="A0A834SDR0"/>
<evidence type="ECO:0000313" key="2">
    <source>
        <dbReference type="EMBL" id="KAF7802330.1"/>
    </source>
</evidence>